<dbReference type="PROSITE" id="PS00435">
    <property type="entry name" value="PEROXIDASE_1"/>
    <property type="match status" value="1"/>
</dbReference>
<dbReference type="GO" id="GO:0003677">
    <property type="term" value="F:DNA binding"/>
    <property type="evidence" value="ECO:0007669"/>
    <property type="project" value="InterPro"/>
</dbReference>
<dbReference type="SUPFAM" id="SSF47413">
    <property type="entry name" value="lambda repressor-like DNA-binding domains"/>
    <property type="match status" value="1"/>
</dbReference>
<dbReference type="Pfam" id="PF13560">
    <property type="entry name" value="HTH_31"/>
    <property type="match status" value="1"/>
</dbReference>
<dbReference type="Gene3D" id="1.25.40.10">
    <property type="entry name" value="Tetratricopeptide repeat domain"/>
    <property type="match status" value="2"/>
</dbReference>
<dbReference type="SUPFAM" id="SSF48452">
    <property type="entry name" value="TPR-like"/>
    <property type="match status" value="1"/>
</dbReference>
<protein>
    <submittedName>
        <fullName evidence="2">Tetratricopeptide (TPR) repeat protein</fullName>
    </submittedName>
</protein>
<dbReference type="GO" id="GO:0043531">
    <property type="term" value="F:ADP binding"/>
    <property type="evidence" value="ECO:0007669"/>
    <property type="project" value="InterPro"/>
</dbReference>
<dbReference type="Pfam" id="PF13374">
    <property type="entry name" value="TPR_10"/>
    <property type="match status" value="1"/>
</dbReference>
<dbReference type="PANTHER" id="PTHR47691">
    <property type="entry name" value="REGULATOR-RELATED"/>
    <property type="match status" value="1"/>
</dbReference>
<feature type="domain" description="HTH cro/C1-type" evidence="1">
    <location>
        <begin position="8"/>
        <end position="61"/>
    </location>
</feature>
<evidence type="ECO:0000259" key="1">
    <source>
        <dbReference type="PROSITE" id="PS50943"/>
    </source>
</evidence>
<dbReference type="InterPro" id="IPR011990">
    <property type="entry name" value="TPR-like_helical_dom_sf"/>
</dbReference>
<dbReference type="AlphaFoldDB" id="A0A4R2J929"/>
<name>A0A4R2J929_9PSEU</name>
<dbReference type="InterPro" id="IPR001387">
    <property type="entry name" value="Cro/C1-type_HTH"/>
</dbReference>
<dbReference type="SMART" id="SM00028">
    <property type="entry name" value="TPR"/>
    <property type="match status" value="3"/>
</dbReference>
<comment type="caution">
    <text evidence="2">The sequence shown here is derived from an EMBL/GenBank/DDBJ whole genome shotgun (WGS) entry which is preliminary data.</text>
</comment>
<dbReference type="InterPro" id="IPR019793">
    <property type="entry name" value="Peroxidases_heam-ligand_BS"/>
</dbReference>
<dbReference type="EMBL" id="SLWS01000007">
    <property type="protein sequence ID" value="TCO55821.1"/>
    <property type="molecule type" value="Genomic_DNA"/>
</dbReference>
<evidence type="ECO:0000313" key="3">
    <source>
        <dbReference type="Proteomes" id="UP000295680"/>
    </source>
</evidence>
<dbReference type="SUPFAM" id="SSF52540">
    <property type="entry name" value="P-loop containing nucleoside triphosphate hydrolases"/>
    <property type="match status" value="1"/>
</dbReference>
<dbReference type="RefSeq" id="WP_132121928.1">
    <property type="nucleotide sequence ID" value="NZ_SLWS01000007.1"/>
</dbReference>
<dbReference type="OrthoDB" id="581105at2"/>
<accession>A0A4R2J929</accession>
<dbReference type="SMART" id="SM00530">
    <property type="entry name" value="HTH_XRE"/>
    <property type="match status" value="1"/>
</dbReference>
<dbReference type="CDD" id="cd00093">
    <property type="entry name" value="HTH_XRE"/>
    <property type="match status" value="1"/>
</dbReference>
<dbReference type="Gene3D" id="1.10.260.40">
    <property type="entry name" value="lambda repressor-like DNA-binding domains"/>
    <property type="match status" value="1"/>
</dbReference>
<dbReference type="Pfam" id="PF00931">
    <property type="entry name" value="NB-ARC"/>
    <property type="match status" value="1"/>
</dbReference>
<gene>
    <name evidence="2" type="ORF">EV192_107244</name>
</gene>
<dbReference type="PRINTS" id="PR00364">
    <property type="entry name" value="DISEASERSIST"/>
</dbReference>
<keyword evidence="3" id="KW-1185">Reference proteome</keyword>
<dbReference type="PANTHER" id="PTHR47691:SF3">
    <property type="entry name" value="HTH-TYPE TRANSCRIPTIONAL REGULATOR RV0890C-RELATED"/>
    <property type="match status" value="1"/>
</dbReference>
<dbReference type="Proteomes" id="UP000295680">
    <property type="component" value="Unassembled WGS sequence"/>
</dbReference>
<dbReference type="InterPro" id="IPR027417">
    <property type="entry name" value="P-loop_NTPase"/>
</dbReference>
<sequence length="725" mass="78485">MSAFGTELRSLRERAGMSLTTLAKLVPTSKGYLSRIENGKVNASRGIAAACDRALDAKGRLCALATRSAGPGRPPGPVGLPAGTRHFVGRETELARLSAMLLHQDAVRVCVVHGMAGVGKTAVAISAARAVIDDFPDGCLFFDLRGHTPGAPVLTAEEGLRRVLGLVDVPGEKIPPDVEGQANLLQTLLRGRRVLFVFDNVRTADQVRLLLPAEPGCRVIITSRGRLAALDDAWPVPLDVLPQAEAVALFRSVAGPSVAADDKAVRDIVACCGLLPLAIRIAAARLVAGGWTTAGLLGRLTSQDTRLSSLNDGERSVEAVFKVSYDALPAEQRWLFGLLALHPATAAEITAVHALAGLAPDETDRLLDRLHDAHLVTRNQAGFIEVHDLTRMFAVRYALPEVSRTDQTAAAGRLVDYALALVNAADELVEPQRFRPEVTTEEHGLPFEDTGTALAWLRRHWPALVQVVDLAARFGHHRHCWQLTLVLRSYFFRERLLDPWISTHELALTSARQAGDVSGAAMILNNLGMARLEQGDLAEAITCHNRAKEYFDRAGNGRGTTAVSSRAWALAAEGDLVAAHRDLTSTLAVYRRTARTRNTAIALRGLAFVLAAMGQFDEALAHAHEAHGLLKLPRDALMTINCIAWIHFRAGRLDEAEHQYQSAVTLAELDGSEYELARALTGVGNVAARRGEPEVARRRWEEADEYCVQFNPRLLGEAQARAELA</sequence>
<dbReference type="Gene3D" id="3.40.50.300">
    <property type="entry name" value="P-loop containing nucleotide triphosphate hydrolases"/>
    <property type="match status" value="1"/>
</dbReference>
<evidence type="ECO:0000313" key="2">
    <source>
        <dbReference type="EMBL" id="TCO55821.1"/>
    </source>
</evidence>
<dbReference type="InterPro" id="IPR010982">
    <property type="entry name" value="Lambda_DNA-bd_dom_sf"/>
</dbReference>
<reference evidence="2 3" key="1">
    <citation type="submission" date="2019-03" db="EMBL/GenBank/DDBJ databases">
        <title>Genomic Encyclopedia of Type Strains, Phase IV (KMG-IV): sequencing the most valuable type-strain genomes for metagenomic binning, comparative biology and taxonomic classification.</title>
        <authorList>
            <person name="Goeker M."/>
        </authorList>
    </citation>
    <scope>NUCLEOTIDE SEQUENCE [LARGE SCALE GENOMIC DNA]</scope>
    <source>
        <strain evidence="2 3">DSM 45934</strain>
    </source>
</reference>
<proteinExistence type="predicted"/>
<dbReference type="InterPro" id="IPR019734">
    <property type="entry name" value="TPR_rpt"/>
</dbReference>
<organism evidence="2 3">
    <name type="scientific">Actinocrispum wychmicini</name>
    <dbReference type="NCBI Taxonomy" id="1213861"/>
    <lineage>
        <taxon>Bacteria</taxon>
        <taxon>Bacillati</taxon>
        <taxon>Actinomycetota</taxon>
        <taxon>Actinomycetes</taxon>
        <taxon>Pseudonocardiales</taxon>
        <taxon>Pseudonocardiaceae</taxon>
        <taxon>Actinocrispum</taxon>
    </lineage>
</organism>
<dbReference type="InterPro" id="IPR002182">
    <property type="entry name" value="NB-ARC"/>
</dbReference>
<dbReference type="PROSITE" id="PS50943">
    <property type="entry name" value="HTH_CROC1"/>
    <property type="match status" value="1"/>
</dbReference>